<protein>
    <submittedName>
        <fullName evidence="9">Putative ABC transport system permease protein</fullName>
    </submittedName>
</protein>
<keyword evidence="4 6" id="KW-1133">Transmembrane helix</keyword>
<feature type="transmembrane region" description="Helical" evidence="6">
    <location>
        <begin position="281"/>
        <end position="302"/>
    </location>
</feature>
<evidence type="ECO:0000256" key="1">
    <source>
        <dbReference type="ARBA" id="ARBA00004651"/>
    </source>
</evidence>
<dbReference type="Pfam" id="PF12704">
    <property type="entry name" value="MacB_PCD"/>
    <property type="match status" value="2"/>
</dbReference>
<keyword evidence="2" id="KW-1003">Cell membrane</keyword>
<comment type="subcellular location">
    <subcellularLocation>
        <location evidence="1">Cell membrane</location>
        <topology evidence="1">Multi-pass membrane protein</topology>
    </subcellularLocation>
</comment>
<proteinExistence type="predicted"/>
<dbReference type="Pfam" id="PF02687">
    <property type="entry name" value="FtsX"/>
    <property type="match status" value="2"/>
</dbReference>
<accession>A0A1N6DH38</accession>
<dbReference type="EMBL" id="FSRA01000001">
    <property type="protein sequence ID" value="SIN70105.1"/>
    <property type="molecule type" value="Genomic_DNA"/>
</dbReference>
<feature type="domain" description="MacB-like periplasmic core" evidence="8">
    <location>
        <begin position="20"/>
        <end position="232"/>
    </location>
</feature>
<evidence type="ECO:0000256" key="6">
    <source>
        <dbReference type="SAM" id="Phobius"/>
    </source>
</evidence>
<gene>
    <name evidence="9" type="ORF">SAMN04488055_0743</name>
</gene>
<feature type="transmembrane region" description="Helical" evidence="6">
    <location>
        <begin position="760"/>
        <end position="783"/>
    </location>
</feature>
<dbReference type="PROSITE" id="PS51257">
    <property type="entry name" value="PROKAR_LIPOPROTEIN"/>
    <property type="match status" value="1"/>
</dbReference>
<evidence type="ECO:0000313" key="9">
    <source>
        <dbReference type="EMBL" id="SIN70105.1"/>
    </source>
</evidence>
<evidence type="ECO:0000313" key="10">
    <source>
        <dbReference type="Proteomes" id="UP000185003"/>
    </source>
</evidence>
<dbReference type="RefSeq" id="WP_074237951.1">
    <property type="nucleotide sequence ID" value="NZ_FSRA01000001.1"/>
</dbReference>
<feature type="transmembrane region" description="Helical" evidence="6">
    <location>
        <begin position="374"/>
        <end position="398"/>
    </location>
</feature>
<keyword evidence="3 6" id="KW-0812">Transmembrane</keyword>
<dbReference type="InterPro" id="IPR025857">
    <property type="entry name" value="MacB_PCD"/>
</dbReference>
<dbReference type="PANTHER" id="PTHR30572">
    <property type="entry name" value="MEMBRANE COMPONENT OF TRANSPORTER-RELATED"/>
    <property type="match status" value="1"/>
</dbReference>
<evidence type="ECO:0000256" key="4">
    <source>
        <dbReference type="ARBA" id="ARBA00022989"/>
    </source>
</evidence>
<dbReference type="Proteomes" id="UP000185003">
    <property type="component" value="Unassembled WGS sequence"/>
</dbReference>
<keyword evidence="10" id="KW-1185">Reference proteome</keyword>
<name>A0A1N6DH38_9BACT</name>
<evidence type="ECO:0000256" key="5">
    <source>
        <dbReference type="ARBA" id="ARBA00023136"/>
    </source>
</evidence>
<feature type="transmembrane region" description="Helical" evidence="6">
    <location>
        <begin position="419"/>
        <end position="444"/>
    </location>
</feature>
<feature type="transmembrane region" description="Helical" evidence="6">
    <location>
        <begin position="327"/>
        <end position="354"/>
    </location>
</feature>
<dbReference type="STRING" id="536979.SAMN04488055_0743"/>
<keyword evidence="5 6" id="KW-0472">Membrane</keyword>
<organism evidence="9 10">
    <name type="scientific">Chitinophaga niabensis</name>
    <dbReference type="NCBI Taxonomy" id="536979"/>
    <lineage>
        <taxon>Bacteria</taxon>
        <taxon>Pseudomonadati</taxon>
        <taxon>Bacteroidota</taxon>
        <taxon>Chitinophagia</taxon>
        <taxon>Chitinophagales</taxon>
        <taxon>Chitinophagaceae</taxon>
        <taxon>Chitinophaga</taxon>
    </lineage>
</organism>
<evidence type="ECO:0000256" key="3">
    <source>
        <dbReference type="ARBA" id="ARBA00022692"/>
    </source>
</evidence>
<feature type="transmembrane region" description="Helical" evidence="6">
    <location>
        <begin position="21"/>
        <end position="41"/>
    </location>
</feature>
<dbReference type="GO" id="GO:0022857">
    <property type="term" value="F:transmembrane transporter activity"/>
    <property type="evidence" value="ECO:0007669"/>
    <property type="project" value="TreeGrafter"/>
</dbReference>
<feature type="domain" description="MacB-like periplasmic core" evidence="8">
    <location>
        <begin position="473"/>
        <end position="629"/>
    </location>
</feature>
<dbReference type="OrthoDB" id="5933722at2"/>
<evidence type="ECO:0000259" key="7">
    <source>
        <dbReference type="Pfam" id="PF02687"/>
    </source>
</evidence>
<feature type="domain" description="ABC3 transporter permease C-terminal" evidence="7">
    <location>
        <begin position="286"/>
        <end position="400"/>
    </location>
</feature>
<feature type="transmembrane region" description="Helical" evidence="6">
    <location>
        <begin position="674"/>
        <end position="698"/>
    </location>
</feature>
<sequence length="797" mass="87920">MFRNHLKIALRHLWKHRTYTGINLAGLVIGLAACWVILLHVGDELSYDRFHEKGENIYRVVNAASWEGGQLNLATSSAPQGPALQNNFPEVLAQTRIVPEGGGSLLSAGDKSVQPGEALLADSNVFQVFTFPFIAGDPTTALKAPNAIVLTKSLAAKLFTDPAAALGKSVVWNGDKDVDLVTGVMEDVPHNAHFHFTALRTLPKGFTSRWDNFSIYTYLLLQPGADAEKISSKSQAFYEQYMKGDMGDGVKFRMSLQPLRDIHLNSHLGYELGVNGSKRSVYIFATVAILILLIACINYMNISTARSSVRVKEVGVRKTLGSVQGQVAGMFLVESIILTLLAALLAAIVTSVALPVFNRIAGKSLSLWQYGVGYTLLLLLVFSIGAGFLAGSYPAIFMSRFKTINALKGKQGSQTGNAAFRKVLVSFQFVVAIILIAVSIITWLQMEYVNKKDLGFAKDQILSFHLNDMRLRESVSAIKAELKKSPYIESVSAASNPLGNNNIGANGFKAEKDGKFEHGSLITQNYYADADFVPVMGLKLVEGRNFDPARPGERYTTLLVNETMVKEMGLKDPIGKRVQYEADTIRERRIIGVVKDFHIYSLQHKIAPMAIMQPVFTAMEDNLFVRLNKAHIPEGLQYLEEVYARFEKTYPLEAHFLDENFSRQYFAERAQSKVFLLFTLLAIFIACLGLFGLAAFTAEQRTKEIGIRKVLGASVASITGMLSKDFLKLVLIAAVMAIPIAWWSMQVWLKDFAYRISLSWWMFAAAGLLAIVIALATVGYHAMRAALANPARSLRAD</sequence>
<dbReference type="InterPro" id="IPR050250">
    <property type="entry name" value="Macrolide_Exporter_MacB"/>
</dbReference>
<reference evidence="9 10" key="1">
    <citation type="submission" date="2016-11" db="EMBL/GenBank/DDBJ databases">
        <authorList>
            <person name="Jaros S."/>
            <person name="Januszkiewicz K."/>
            <person name="Wedrychowicz H."/>
        </authorList>
    </citation>
    <scope>NUCLEOTIDE SEQUENCE [LARGE SCALE GENOMIC DNA]</scope>
    <source>
        <strain evidence="9 10">DSM 24787</strain>
    </source>
</reference>
<feature type="domain" description="ABC3 transporter permease C-terminal" evidence="7">
    <location>
        <begin position="677"/>
        <end position="786"/>
    </location>
</feature>
<dbReference type="AlphaFoldDB" id="A0A1N6DH38"/>
<feature type="transmembrane region" description="Helical" evidence="6">
    <location>
        <begin position="726"/>
        <end position="745"/>
    </location>
</feature>
<dbReference type="GO" id="GO:0005886">
    <property type="term" value="C:plasma membrane"/>
    <property type="evidence" value="ECO:0007669"/>
    <property type="project" value="UniProtKB-SubCell"/>
</dbReference>
<dbReference type="PANTHER" id="PTHR30572:SF18">
    <property type="entry name" value="ABC-TYPE MACROLIDE FAMILY EXPORT SYSTEM PERMEASE COMPONENT 2"/>
    <property type="match status" value="1"/>
</dbReference>
<evidence type="ECO:0000259" key="8">
    <source>
        <dbReference type="Pfam" id="PF12704"/>
    </source>
</evidence>
<evidence type="ECO:0000256" key="2">
    <source>
        <dbReference type="ARBA" id="ARBA00022475"/>
    </source>
</evidence>
<dbReference type="InterPro" id="IPR003838">
    <property type="entry name" value="ABC3_permease_C"/>
</dbReference>